<organism evidence="2 3">
    <name type="scientific">Gigaspora margarita</name>
    <dbReference type="NCBI Taxonomy" id="4874"/>
    <lineage>
        <taxon>Eukaryota</taxon>
        <taxon>Fungi</taxon>
        <taxon>Fungi incertae sedis</taxon>
        <taxon>Mucoromycota</taxon>
        <taxon>Glomeromycotina</taxon>
        <taxon>Glomeromycetes</taxon>
        <taxon>Diversisporales</taxon>
        <taxon>Gigasporaceae</taxon>
        <taxon>Gigaspora</taxon>
    </lineage>
</organism>
<evidence type="ECO:0000256" key="1">
    <source>
        <dbReference type="SAM" id="Coils"/>
    </source>
</evidence>
<accession>A0A8H3XCA4</accession>
<keyword evidence="3" id="KW-1185">Reference proteome</keyword>
<keyword evidence="1" id="KW-0175">Coiled coil</keyword>
<dbReference type="OrthoDB" id="2401469at2759"/>
<reference evidence="2 3" key="1">
    <citation type="journal article" date="2019" name="Environ. Microbiol.">
        <title>At the nexus of three kingdoms: the genome of the mycorrhizal fungus Gigaspora margarita provides insights into plant, endobacterial and fungal interactions.</title>
        <authorList>
            <person name="Venice F."/>
            <person name="Ghignone S."/>
            <person name="Salvioli di Fossalunga A."/>
            <person name="Amselem J."/>
            <person name="Novero M."/>
            <person name="Xianan X."/>
            <person name="Sedzielewska Toro K."/>
            <person name="Morin E."/>
            <person name="Lipzen A."/>
            <person name="Grigoriev I.V."/>
            <person name="Henrissat B."/>
            <person name="Martin F.M."/>
            <person name="Bonfante P."/>
        </authorList>
    </citation>
    <scope>NUCLEOTIDE SEQUENCE [LARGE SCALE GENOMIC DNA]</scope>
    <source>
        <strain evidence="2 3">BEG34</strain>
    </source>
</reference>
<gene>
    <name evidence="2" type="ORF">F8M41_003775</name>
</gene>
<evidence type="ECO:0000313" key="3">
    <source>
        <dbReference type="Proteomes" id="UP000439903"/>
    </source>
</evidence>
<protein>
    <submittedName>
        <fullName evidence="2">MULE transposase domain protein</fullName>
    </submittedName>
</protein>
<sequence length="165" mass="19948">MIIKSYWRLIKHNYFYKFNKLHLDLLVWVLVKHLLPCYVIKMQQQESGSKKIILSWQLAFKHIWKACFKKHLVQSVYPLSPNFFVKVQCYRSSPFWRHKDLILLIQGLEAVDEDEDKTDEVDEQIEELDKLFSNEIEEKLIETIQEYKEYEANIDPIIVKEPNEM</sequence>
<comment type="caution">
    <text evidence="2">The sequence shown here is derived from an EMBL/GenBank/DDBJ whole genome shotgun (WGS) entry which is preliminary data.</text>
</comment>
<name>A0A8H3XCA4_GIGMA</name>
<dbReference type="AlphaFoldDB" id="A0A8H3XCA4"/>
<evidence type="ECO:0000313" key="2">
    <source>
        <dbReference type="EMBL" id="KAF0441648.1"/>
    </source>
</evidence>
<feature type="coiled-coil region" evidence="1">
    <location>
        <begin position="111"/>
        <end position="153"/>
    </location>
</feature>
<dbReference type="EMBL" id="WTPW01001336">
    <property type="protein sequence ID" value="KAF0441648.1"/>
    <property type="molecule type" value="Genomic_DNA"/>
</dbReference>
<dbReference type="Proteomes" id="UP000439903">
    <property type="component" value="Unassembled WGS sequence"/>
</dbReference>
<proteinExistence type="predicted"/>